<evidence type="ECO:0000313" key="3">
    <source>
        <dbReference type="EMBL" id="ODQ91557.1"/>
    </source>
</evidence>
<protein>
    <submittedName>
        <fullName evidence="3">ATPase</fullName>
    </submittedName>
</protein>
<dbReference type="OrthoDB" id="8417725at2"/>
<keyword evidence="4" id="KW-1185">Reference proteome</keyword>
<dbReference type="Gene3D" id="3.30.530.20">
    <property type="match status" value="1"/>
</dbReference>
<evidence type="ECO:0000256" key="1">
    <source>
        <dbReference type="ARBA" id="ARBA00006817"/>
    </source>
</evidence>
<reference evidence="4" key="1">
    <citation type="submission" date="2016-09" db="EMBL/GenBank/DDBJ databases">
        <authorList>
            <person name="Greninger A.L."/>
            <person name="Jerome K.R."/>
            <person name="Mcnair B."/>
            <person name="Wallis C."/>
            <person name="Fang F."/>
        </authorList>
    </citation>
    <scope>NUCLEOTIDE SEQUENCE [LARGE SCALE GENOMIC DNA]</scope>
    <source>
        <strain evidence="4">M6</strain>
    </source>
</reference>
<gene>
    <name evidence="3" type="ORF">BHQ18_05610</name>
</gene>
<dbReference type="InterPro" id="IPR023393">
    <property type="entry name" value="START-like_dom_sf"/>
</dbReference>
<sequence length="275" mass="29936">MPLNKDESGRRWVATEVLVPGTPEQVWQAIATGAGMSSWFTTTSVEEHVGGAVQFNFGDVNCGEAIQTGRVTGWDPPNRFAYEEYGWSGDAPPVATEVTVTSRSGDRCVVRMVHSLFTDRDDWDDELESFEGGWPGFYEVLKVYLADFPGARSALVHSAGQGPVSELQAWRRLTEALGLAGADVGERRETPADAPRLAGVVRRVHQDGHNRDLMMRLEQPAPGVAIIGACTVGEEALAMVTIYFYGDDAQQIADAEQPGWSTWLRGLLQPEPAGT</sequence>
<comment type="caution">
    <text evidence="3">The sequence shown here is derived from an EMBL/GenBank/DDBJ whole genome shotgun (WGS) entry which is preliminary data.</text>
</comment>
<dbReference type="Proteomes" id="UP000094053">
    <property type="component" value="Unassembled WGS sequence"/>
</dbReference>
<dbReference type="CDD" id="cd07814">
    <property type="entry name" value="SRPBCC_CalC_Aha1-like"/>
    <property type="match status" value="1"/>
</dbReference>
<accession>A0A1E3RQ72</accession>
<dbReference type="STRING" id="1776.BHQ18_05610"/>
<proteinExistence type="inferred from homology"/>
<evidence type="ECO:0000259" key="2">
    <source>
        <dbReference type="Pfam" id="PF08327"/>
    </source>
</evidence>
<dbReference type="InterPro" id="IPR013538">
    <property type="entry name" value="ASHA1/2-like_C"/>
</dbReference>
<feature type="domain" description="Activator of Hsp90 ATPase homologue 1/2-like C-terminal" evidence="2">
    <location>
        <begin position="22"/>
        <end position="145"/>
    </location>
</feature>
<name>A0A1E3RQ72_MYCFV</name>
<organism evidence="3 4">
    <name type="scientific">Mycolicibacterium flavescens</name>
    <name type="common">Mycobacterium flavescens</name>
    <dbReference type="NCBI Taxonomy" id="1776"/>
    <lineage>
        <taxon>Bacteria</taxon>
        <taxon>Bacillati</taxon>
        <taxon>Actinomycetota</taxon>
        <taxon>Actinomycetes</taxon>
        <taxon>Mycobacteriales</taxon>
        <taxon>Mycobacteriaceae</taxon>
        <taxon>Mycolicibacterium</taxon>
    </lineage>
</organism>
<dbReference type="RefSeq" id="WP_069412580.1">
    <property type="nucleotide sequence ID" value="NZ_JACKUL010000007.1"/>
</dbReference>
<evidence type="ECO:0000313" key="4">
    <source>
        <dbReference type="Proteomes" id="UP000094053"/>
    </source>
</evidence>
<dbReference type="SUPFAM" id="SSF55961">
    <property type="entry name" value="Bet v1-like"/>
    <property type="match status" value="1"/>
</dbReference>
<dbReference type="Pfam" id="PF08327">
    <property type="entry name" value="AHSA1"/>
    <property type="match status" value="1"/>
</dbReference>
<dbReference type="EMBL" id="MIHA01000003">
    <property type="protein sequence ID" value="ODQ91557.1"/>
    <property type="molecule type" value="Genomic_DNA"/>
</dbReference>
<comment type="similarity">
    <text evidence="1">Belongs to the AHA1 family.</text>
</comment>
<dbReference type="AlphaFoldDB" id="A0A1E3RQ72"/>